<dbReference type="Pfam" id="PF01402">
    <property type="entry name" value="RHH_1"/>
    <property type="match status" value="1"/>
</dbReference>
<dbReference type="Gene3D" id="1.10.1220.10">
    <property type="entry name" value="Met repressor-like"/>
    <property type="match status" value="1"/>
</dbReference>
<comment type="caution">
    <text evidence="2">The sequence shown here is derived from an EMBL/GenBank/DDBJ whole genome shotgun (WGS) entry which is preliminary data.</text>
</comment>
<proteinExistence type="predicted"/>
<evidence type="ECO:0000259" key="1">
    <source>
        <dbReference type="Pfam" id="PF01402"/>
    </source>
</evidence>
<dbReference type="CDD" id="cd21631">
    <property type="entry name" value="RHH_CopG_NikR-like"/>
    <property type="match status" value="1"/>
</dbReference>
<dbReference type="InterPro" id="IPR002145">
    <property type="entry name" value="CopG"/>
</dbReference>
<dbReference type="InterPro" id="IPR013321">
    <property type="entry name" value="Arc_rbn_hlx_hlx"/>
</dbReference>
<accession>A0ABT9PMI0</accession>
<dbReference type="RefSeq" id="WP_306830479.1">
    <property type="nucleotide sequence ID" value="NZ_JAUSRF010000001.1"/>
</dbReference>
<name>A0ABT9PMI0_9HYPH</name>
<organism evidence="2 3">
    <name type="scientific">Neorhizobium huautlense</name>
    <dbReference type="NCBI Taxonomy" id="67774"/>
    <lineage>
        <taxon>Bacteria</taxon>
        <taxon>Pseudomonadati</taxon>
        <taxon>Pseudomonadota</taxon>
        <taxon>Alphaproteobacteria</taxon>
        <taxon>Hyphomicrobiales</taxon>
        <taxon>Rhizobiaceae</taxon>
        <taxon>Rhizobium/Agrobacterium group</taxon>
        <taxon>Neorhizobium</taxon>
    </lineage>
</organism>
<protein>
    <submittedName>
        <fullName evidence="2">Metal-responsive CopG/Arc/MetJ family transcriptional regulator</fullName>
    </submittedName>
</protein>
<gene>
    <name evidence="2" type="ORF">J2T09_000392</name>
</gene>
<sequence length="71" mass="8048">MRTLVDIGDADIEELDRIAQTENVSRASLIRNAVRDYLGKNAKQKQIVAFGLWAEGAVDGLEFQQKIRSEW</sequence>
<evidence type="ECO:0000313" key="3">
    <source>
        <dbReference type="Proteomes" id="UP001241472"/>
    </source>
</evidence>
<keyword evidence="3" id="KW-1185">Reference proteome</keyword>
<dbReference type="Proteomes" id="UP001241472">
    <property type="component" value="Unassembled WGS sequence"/>
</dbReference>
<feature type="domain" description="Ribbon-helix-helix protein CopG" evidence="1">
    <location>
        <begin position="2"/>
        <end position="40"/>
    </location>
</feature>
<reference evidence="2 3" key="1">
    <citation type="submission" date="2023-07" db="EMBL/GenBank/DDBJ databases">
        <title>Sorghum-associated microbial communities from plants grown in Nebraska, USA.</title>
        <authorList>
            <person name="Schachtman D."/>
        </authorList>
    </citation>
    <scope>NUCLEOTIDE SEQUENCE [LARGE SCALE GENOMIC DNA]</scope>
    <source>
        <strain evidence="2 3">DS1307</strain>
    </source>
</reference>
<dbReference type="EMBL" id="JAUSRF010000001">
    <property type="protein sequence ID" value="MDP9835651.1"/>
    <property type="molecule type" value="Genomic_DNA"/>
</dbReference>
<evidence type="ECO:0000313" key="2">
    <source>
        <dbReference type="EMBL" id="MDP9835651.1"/>
    </source>
</evidence>